<keyword evidence="10" id="KW-1185">Reference proteome</keyword>
<evidence type="ECO:0000256" key="7">
    <source>
        <dbReference type="SAM" id="Phobius"/>
    </source>
</evidence>
<dbReference type="InterPro" id="IPR036259">
    <property type="entry name" value="MFS_trans_sf"/>
</dbReference>
<keyword evidence="4 7" id="KW-0812">Transmembrane</keyword>
<keyword evidence="3" id="KW-1003">Cell membrane</keyword>
<dbReference type="PANTHER" id="PTHR23513:SF19">
    <property type="entry name" value="MAJOR FACILITATOR SUPERFAMILY (MFS) PROFILE DOMAIN-CONTAINING PROTEIN"/>
    <property type="match status" value="1"/>
</dbReference>
<protein>
    <submittedName>
        <fullName evidence="9">MFS transporter</fullName>
    </submittedName>
</protein>
<dbReference type="AlphaFoldDB" id="A0A9E8LTN5"/>
<evidence type="ECO:0000313" key="10">
    <source>
        <dbReference type="Proteomes" id="UP001164718"/>
    </source>
</evidence>
<feature type="transmembrane region" description="Helical" evidence="7">
    <location>
        <begin position="228"/>
        <end position="247"/>
    </location>
</feature>
<dbReference type="RefSeq" id="WP_275416953.1">
    <property type="nucleotide sequence ID" value="NZ_CP106878.1"/>
</dbReference>
<evidence type="ECO:0000256" key="6">
    <source>
        <dbReference type="ARBA" id="ARBA00023136"/>
    </source>
</evidence>
<dbReference type="CDD" id="cd06173">
    <property type="entry name" value="MFS_MefA_like"/>
    <property type="match status" value="1"/>
</dbReference>
<feature type="domain" description="Major facilitator superfamily (MFS) profile" evidence="8">
    <location>
        <begin position="306"/>
        <end position="408"/>
    </location>
</feature>
<name>A0A9E8LTN5_9BACI</name>
<evidence type="ECO:0000313" key="9">
    <source>
        <dbReference type="EMBL" id="WAA09170.1"/>
    </source>
</evidence>
<dbReference type="KEGG" id="faf:OE104_11330"/>
<feature type="transmembrane region" description="Helical" evidence="7">
    <location>
        <begin position="287"/>
        <end position="316"/>
    </location>
</feature>
<feature type="transmembrane region" description="Helical" evidence="7">
    <location>
        <begin position="137"/>
        <end position="160"/>
    </location>
</feature>
<feature type="transmembrane region" description="Helical" evidence="7">
    <location>
        <begin position="97"/>
        <end position="116"/>
    </location>
</feature>
<dbReference type="PROSITE" id="PS50850">
    <property type="entry name" value="MFS"/>
    <property type="match status" value="1"/>
</dbReference>
<dbReference type="GO" id="GO:0005886">
    <property type="term" value="C:plasma membrane"/>
    <property type="evidence" value="ECO:0007669"/>
    <property type="project" value="UniProtKB-SubCell"/>
</dbReference>
<evidence type="ECO:0000256" key="2">
    <source>
        <dbReference type="ARBA" id="ARBA00022448"/>
    </source>
</evidence>
<reference evidence="9" key="1">
    <citation type="submission" date="2022-09" db="EMBL/GenBank/DDBJ databases">
        <title>Complete Genomes of Fervidibacillus albus and Fervidibacillus halotolerans isolated from tidal flat sediments.</title>
        <authorList>
            <person name="Kwon K.K."/>
            <person name="Yang S.-H."/>
            <person name="Park M.J."/>
            <person name="Oh H.-M."/>
        </authorList>
    </citation>
    <scope>NUCLEOTIDE SEQUENCE</scope>
    <source>
        <strain evidence="9">MEBiC13591</strain>
    </source>
</reference>
<sequence>MKIFNINFNLIMASQIFNLFASVLFNVALISYVYSATTSVSGATLVLVVSTLGSIIGGFIASSFLDKISHKNVMIFSSFLSFFIMLMLSITTSAFGLNIFAIYIVTFLLNVISSFFRPARQAIVPSIIEKSLLLKANSILLSTMQIVLTSSWVVAVPIASMLGIEMSVYTISFAYLISGFLIYFIKTSYSERGLEEQDTLINQLIKGIKPFRENKTIKSITIMDMIENLANIIWVPTFLLAFTVEVLHLNEEWWGFQGAAYFFGIIIGGLLTAKYSLKIKQLGGKVLIYASLAVAVITLVYGLNSLALLAVIYSFLIGIPSQVRNVIQESLIQEYADGRVIGRVFAIRNIILQSIYIIALVAGSYLADKIGMVNIFLIGAFIYTLVALYAFMSPTIRNFNYNEKMNRL</sequence>
<keyword evidence="5 7" id="KW-1133">Transmembrane helix</keyword>
<keyword evidence="2" id="KW-0813">Transport</keyword>
<evidence type="ECO:0000256" key="1">
    <source>
        <dbReference type="ARBA" id="ARBA00004651"/>
    </source>
</evidence>
<evidence type="ECO:0000256" key="3">
    <source>
        <dbReference type="ARBA" id="ARBA00022475"/>
    </source>
</evidence>
<dbReference type="SUPFAM" id="SSF103473">
    <property type="entry name" value="MFS general substrate transporter"/>
    <property type="match status" value="1"/>
</dbReference>
<dbReference type="PANTHER" id="PTHR23513">
    <property type="entry name" value="INTEGRAL MEMBRANE EFFLUX PROTEIN-RELATED"/>
    <property type="match status" value="1"/>
</dbReference>
<evidence type="ECO:0000256" key="4">
    <source>
        <dbReference type="ARBA" id="ARBA00022692"/>
    </source>
</evidence>
<feature type="transmembrane region" description="Helical" evidence="7">
    <location>
        <begin position="373"/>
        <end position="392"/>
    </location>
</feature>
<dbReference type="EMBL" id="CP106878">
    <property type="protein sequence ID" value="WAA09170.1"/>
    <property type="molecule type" value="Genomic_DNA"/>
</dbReference>
<feature type="transmembrane region" description="Helical" evidence="7">
    <location>
        <begin position="253"/>
        <end position="275"/>
    </location>
</feature>
<keyword evidence="6 7" id="KW-0472">Membrane</keyword>
<dbReference type="InterPro" id="IPR020846">
    <property type="entry name" value="MFS_dom"/>
</dbReference>
<feature type="transmembrane region" description="Helical" evidence="7">
    <location>
        <begin position="345"/>
        <end position="366"/>
    </location>
</feature>
<gene>
    <name evidence="9" type="ORF">OE104_11330</name>
</gene>
<feature type="transmembrane region" description="Helical" evidence="7">
    <location>
        <begin position="73"/>
        <end position="91"/>
    </location>
</feature>
<proteinExistence type="predicted"/>
<dbReference type="GO" id="GO:0022857">
    <property type="term" value="F:transmembrane transporter activity"/>
    <property type="evidence" value="ECO:0007669"/>
    <property type="project" value="InterPro"/>
</dbReference>
<accession>A0A9E8LTN5</accession>
<dbReference type="InterPro" id="IPR011701">
    <property type="entry name" value="MFS"/>
</dbReference>
<evidence type="ECO:0000259" key="8">
    <source>
        <dbReference type="PROSITE" id="PS50850"/>
    </source>
</evidence>
<dbReference type="Gene3D" id="1.20.1250.20">
    <property type="entry name" value="MFS general substrate transporter like domains"/>
    <property type="match status" value="1"/>
</dbReference>
<dbReference type="Proteomes" id="UP001164718">
    <property type="component" value="Chromosome"/>
</dbReference>
<dbReference type="Pfam" id="PF07690">
    <property type="entry name" value="MFS_1"/>
    <property type="match status" value="1"/>
</dbReference>
<evidence type="ECO:0000256" key="5">
    <source>
        <dbReference type="ARBA" id="ARBA00022989"/>
    </source>
</evidence>
<organism evidence="9 10">
    <name type="scientific">Fervidibacillus albus</name>
    <dbReference type="NCBI Taxonomy" id="2980026"/>
    <lineage>
        <taxon>Bacteria</taxon>
        <taxon>Bacillati</taxon>
        <taxon>Bacillota</taxon>
        <taxon>Bacilli</taxon>
        <taxon>Bacillales</taxon>
        <taxon>Bacillaceae</taxon>
        <taxon>Fervidibacillus</taxon>
    </lineage>
</organism>
<feature type="transmembrane region" description="Helical" evidence="7">
    <location>
        <begin position="12"/>
        <end position="34"/>
    </location>
</feature>
<feature type="transmembrane region" description="Helical" evidence="7">
    <location>
        <begin position="166"/>
        <end position="185"/>
    </location>
</feature>
<feature type="transmembrane region" description="Helical" evidence="7">
    <location>
        <begin position="40"/>
        <end position="61"/>
    </location>
</feature>
<comment type="subcellular location">
    <subcellularLocation>
        <location evidence="1">Cell membrane</location>
        <topology evidence="1">Multi-pass membrane protein</topology>
    </subcellularLocation>
</comment>